<keyword evidence="4" id="KW-1185">Reference proteome</keyword>
<dbReference type="InterPro" id="IPR013320">
    <property type="entry name" value="ConA-like_dom_sf"/>
</dbReference>
<reference evidence="3 4" key="1">
    <citation type="journal article" date="2024" name="Front Chem Biol">
        <title>Unveiling the potential of Daldinia eschscholtzii MFLUCC 19-0629 through bioactivity and bioinformatics studies for enhanced sustainable agriculture production.</title>
        <authorList>
            <person name="Brooks S."/>
            <person name="Weaver J.A."/>
            <person name="Klomchit A."/>
            <person name="Alharthi S.A."/>
            <person name="Onlamun T."/>
            <person name="Nurani R."/>
            <person name="Vong T.K."/>
            <person name="Alberti F."/>
            <person name="Greco C."/>
        </authorList>
    </citation>
    <scope>NUCLEOTIDE SEQUENCE [LARGE SCALE GENOMIC DNA]</scope>
    <source>
        <strain evidence="3">MFLUCC 19-0629</strain>
    </source>
</reference>
<dbReference type="PROSITE" id="PS51762">
    <property type="entry name" value="GH16_2"/>
    <property type="match status" value="1"/>
</dbReference>
<dbReference type="InterPro" id="IPR050546">
    <property type="entry name" value="Glycosyl_Hydrlase_16"/>
</dbReference>
<dbReference type="InterPro" id="IPR000757">
    <property type="entry name" value="Beta-glucanase-like"/>
</dbReference>
<feature type="region of interest" description="Disordered" evidence="1">
    <location>
        <begin position="36"/>
        <end position="59"/>
    </location>
</feature>
<comment type="caution">
    <text evidence="3">The sequence shown here is derived from an EMBL/GenBank/DDBJ whole genome shotgun (WGS) entry which is preliminary data.</text>
</comment>
<evidence type="ECO:0000313" key="3">
    <source>
        <dbReference type="EMBL" id="KAK6949077.1"/>
    </source>
</evidence>
<dbReference type="GO" id="GO:0004553">
    <property type="term" value="F:hydrolase activity, hydrolyzing O-glycosyl compounds"/>
    <property type="evidence" value="ECO:0007669"/>
    <property type="project" value="InterPro"/>
</dbReference>
<feature type="compositionally biased region" description="Low complexity" evidence="1">
    <location>
        <begin position="49"/>
        <end position="59"/>
    </location>
</feature>
<dbReference type="GO" id="GO:0005975">
    <property type="term" value="P:carbohydrate metabolic process"/>
    <property type="evidence" value="ECO:0007669"/>
    <property type="project" value="InterPro"/>
</dbReference>
<dbReference type="PANTHER" id="PTHR10963">
    <property type="entry name" value="GLYCOSYL HYDROLASE-RELATED"/>
    <property type="match status" value="1"/>
</dbReference>
<accession>A0AAX6M9L6</accession>
<proteinExistence type="predicted"/>
<sequence>MSPPPAESGYSLIWSDNFEGSAGSLPNQGKWKIVSAGPNPNNQEVQHYTTSTSNSSLSGSGVLQITPRHDGGQWTSARLEGLEAFNCPDGHRLLLQAELRTGTHPANQQSGIWPAFWALGNDIRNGKNVSWPQCGEWDIFENAHGNDWSLATLHYGRGGQDHLSKGSGQEHFQVESFHTWAIKVNRGPSNWQDETLEWYLDGNKFFQIKGSDIGDGELWGRVAHKSFFPILNVAVGSNFPGGGQPDGNTTTGLGSGLQVKYVAAYRSN</sequence>
<evidence type="ECO:0000259" key="2">
    <source>
        <dbReference type="PROSITE" id="PS51762"/>
    </source>
</evidence>
<name>A0AAX6M9L6_9PEZI</name>
<evidence type="ECO:0000256" key="1">
    <source>
        <dbReference type="SAM" id="MobiDB-lite"/>
    </source>
</evidence>
<dbReference type="Gene3D" id="2.60.120.200">
    <property type="match status" value="1"/>
</dbReference>
<feature type="compositionally biased region" description="Polar residues" evidence="1">
    <location>
        <begin position="38"/>
        <end position="48"/>
    </location>
</feature>
<organism evidence="3 4">
    <name type="scientific">Daldinia eschscholtzii</name>
    <dbReference type="NCBI Taxonomy" id="292717"/>
    <lineage>
        <taxon>Eukaryota</taxon>
        <taxon>Fungi</taxon>
        <taxon>Dikarya</taxon>
        <taxon>Ascomycota</taxon>
        <taxon>Pezizomycotina</taxon>
        <taxon>Sordariomycetes</taxon>
        <taxon>Xylariomycetidae</taxon>
        <taxon>Xylariales</taxon>
        <taxon>Hypoxylaceae</taxon>
        <taxon>Daldinia</taxon>
    </lineage>
</organism>
<evidence type="ECO:0000313" key="4">
    <source>
        <dbReference type="Proteomes" id="UP001369815"/>
    </source>
</evidence>
<dbReference type="SUPFAM" id="SSF49899">
    <property type="entry name" value="Concanavalin A-like lectins/glucanases"/>
    <property type="match status" value="1"/>
</dbReference>
<dbReference type="PANTHER" id="PTHR10963:SF60">
    <property type="entry name" value="GRAM-NEGATIVE BACTERIA-BINDING PROTEIN 1-RELATED"/>
    <property type="match status" value="1"/>
</dbReference>
<gene>
    <name evidence="3" type="ORF">Daesc_009150</name>
</gene>
<protein>
    <recommendedName>
        <fullName evidence="2">GH16 domain-containing protein</fullName>
    </recommendedName>
</protein>
<dbReference type="Pfam" id="PF26113">
    <property type="entry name" value="GH16_XgeA"/>
    <property type="match status" value="1"/>
</dbReference>
<feature type="domain" description="GH16" evidence="2">
    <location>
        <begin position="1"/>
        <end position="268"/>
    </location>
</feature>
<dbReference type="Proteomes" id="UP001369815">
    <property type="component" value="Unassembled WGS sequence"/>
</dbReference>
<dbReference type="AlphaFoldDB" id="A0AAX6M9L6"/>
<dbReference type="EMBL" id="JBANMG010000009">
    <property type="protein sequence ID" value="KAK6949077.1"/>
    <property type="molecule type" value="Genomic_DNA"/>
</dbReference>